<dbReference type="NCBIfam" id="TIGR00719">
    <property type="entry name" value="sda_beta"/>
    <property type="match status" value="1"/>
</dbReference>
<keyword evidence="8 11" id="KW-0411">Iron-sulfur</keyword>
<evidence type="ECO:0000256" key="12">
    <source>
        <dbReference type="RuleBase" id="RU366059"/>
    </source>
</evidence>
<comment type="catalytic activity">
    <reaction evidence="10 11 12">
        <text>L-serine = pyruvate + NH4(+)</text>
        <dbReference type="Rhea" id="RHEA:19169"/>
        <dbReference type="ChEBI" id="CHEBI:15361"/>
        <dbReference type="ChEBI" id="CHEBI:28938"/>
        <dbReference type="ChEBI" id="CHEBI:33384"/>
        <dbReference type="EC" id="4.3.1.17"/>
    </reaction>
</comment>
<dbReference type="Pfam" id="PF01842">
    <property type="entry name" value="ACT"/>
    <property type="match status" value="1"/>
</dbReference>
<dbReference type="FunFam" id="3.30.1330.90:FF:000004">
    <property type="entry name" value="L-serine dehydratase, iron-sulfur-dependent subunit beta"/>
    <property type="match status" value="1"/>
</dbReference>
<evidence type="ECO:0000256" key="5">
    <source>
        <dbReference type="ARBA" id="ARBA00022485"/>
    </source>
</evidence>
<comment type="caution">
    <text evidence="14">The sequence shown here is derived from an EMBL/GenBank/DDBJ whole genome shotgun (WGS) entry which is preliminary data.</text>
</comment>
<dbReference type="PANTHER" id="PTHR30182">
    <property type="entry name" value="L-SERINE DEHYDRATASE"/>
    <property type="match status" value="1"/>
</dbReference>
<dbReference type="AlphaFoldDB" id="A0A125W6P5"/>
<evidence type="ECO:0000256" key="10">
    <source>
        <dbReference type="ARBA" id="ARBA00049406"/>
    </source>
</evidence>
<evidence type="ECO:0000256" key="6">
    <source>
        <dbReference type="ARBA" id="ARBA00022723"/>
    </source>
</evidence>
<keyword evidence="7 11" id="KW-0408">Iron</keyword>
<gene>
    <name evidence="14" type="primary">sdaAB</name>
    <name evidence="14" type="ORF">HMPREF9498_01379</name>
</gene>
<evidence type="ECO:0000256" key="11">
    <source>
        <dbReference type="PIRNR" id="PIRNR036692"/>
    </source>
</evidence>
<dbReference type="PROSITE" id="PS51671">
    <property type="entry name" value="ACT"/>
    <property type="match status" value="1"/>
</dbReference>
<dbReference type="InterPro" id="IPR051318">
    <property type="entry name" value="Fe-S_L-Ser"/>
</dbReference>
<comment type="pathway">
    <text evidence="2 11">Carbohydrate biosynthesis; gluconeogenesis.</text>
</comment>
<evidence type="ECO:0000256" key="7">
    <source>
        <dbReference type="ARBA" id="ARBA00023004"/>
    </source>
</evidence>
<organism evidence="14 15">
    <name type="scientific">Enterococcus faecalis TX4248</name>
    <dbReference type="NCBI Taxonomy" id="749495"/>
    <lineage>
        <taxon>Bacteria</taxon>
        <taxon>Bacillati</taxon>
        <taxon>Bacillota</taxon>
        <taxon>Bacilli</taxon>
        <taxon>Lactobacillales</taxon>
        <taxon>Enterococcaceae</taxon>
        <taxon>Enterococcus</taxon>
    </lineage>
</organism>
<dbReference type="InterPro" id="IPR045865">
    <property type="entry name" value="ACT-like_dom_sf"/>
</dbReference>
<dbReference type="InterPro" id="IPR002912">
    <property type="entry name" value="ACT_dom"/>
</dbReference>
<dbReference type="InterPro" id="IPR004643">
    <property type="entry name" value="Fe-S_L-Ser_bsu"/>
</dbReference>
<dbReference type="HOGENOM" id="CLU_086592_0_0_9"/>
<sequence length="233" mass="25180">MKTYSNEEGAEMEELRFNSVFDIIGPVMIGPSSSHTAGAARIGKVVRSIFGQQPDSVDIYLYESFAKTYRGHGTDIALVGGLLGMEPDDEQLANSLEIAYEQGMEVCFIPKSEKADHPNSVKIVVSSGDRKLSVTGISIGGGNIQISELNGFKLSLSMGTPTFIVVHQDVPGMIAKVTNILSASDINISTMTVTRESKGEKAIMIIEVDQAEVGDIVMQLAEIPHIYSVNYFD</sequence>
<dbReference type="GO" id="GO:0006094">
    <property type="term" value="P:gluconeogenesis"/>
    <property type="evidence" value="ECO:0007669"/>
    <property type="project" value="UniProtKB-UniRule"/>
</dbReference>
<dbReference type="EMBL" id="AEBR01000039">
    <property type="protein sequence ID" value="EFM83029.1"/>
    <property type="molecule type" value="Genomic_DNA"/>
</dbReference>
<keyword evidence="4 11" id="KW-0312">Gluconeogenesis</keyword>
<evidence type="ECO:0000259" key="13">
    <source>
        <dbReference type="PROSITE" id="PS51671"/>
    </source>
</evidence>
<proteinExistence type="inferred from homology"/>
<dbReference type="CDD" id="cd04903">
    <property type="entry name" value="ACT_LSD"/>
    <property type="match status" value="1"/>
</dbReference>
<dbReference type="SUPFAM" id="SSF143548">
    <property type="entry name" value="Serine metabolism enzymes domain"/>
    <property type="match status" value="1"/>
</dbReference>
<feature type="domain" description="ACT" evidence="13">
    <location>
        <begin position="162"/>
        <end position="233"/>
    </location>
</feature>
<dbReference type="FunFam" id="3.30.70.260:FF:000008">
    <property type="entry name" value="D-3-phosphoglycerate dehydrogenase, chloroplastic"/>
    <property type="match status" value="1"/>
</dbReference>
<dbReference type="Proteomes" id="UP000004846">
    <property type="component" value="Unassembled WGS sequence"/>
</dbReference>
<evidence type="ECO:0000256" key="2">
    <source>
        <dbReference type="ARBA" id="ARBA00004742"/>
    </source>
</evidence>
<comment type="similarity">
    <text evidence="3 11 12">Belongs to the iron-sulfur dependent L-serine dehydratase family.</text>
</comment>
<evidence type="ECO:0000256" key="9">
    <source>
        <dbReference type="ARBA" id="ARBA00023239"/>
    </source>
</evidence>
<dbReference type="InterPro" id="IPR005131">
    <property type="entry name" value="Ser_deHydtase_bsu"/>
</dbReference>
<keyword evidence="6 11" id="KW-0479">Metal-binding</keyword>
<evidence type="ECO:0000256" key="1">
    <source>
        <dbReference type="ARBA" id="ARBA00001966"/>
    </source>
</evidence>
<accession>A0A125W6P5</accession>
<dbReference type="GO" id="GO:0003941">
    <property type="term" value="F:L-serine ammonia-lyase activity"/>
    <property type="evidence" value="ECO:0007669"/>
    <property type="project" value="UniProtKB-UniRule"/>
</dbReference>
<dbReference type="SUPFAM" id="SSF55021">
    <property type="entry name" value="ACT-like"/>
    <property type="match status" value="1"/>
</dbReference>
<protein>
    <recommendedName>
        <fullName evidence="11">L-serine deaminase</fullName>
    </recommendedName>
</protein>
<dbReference type="Gene3D" id="3.30.1330.90">
    <property type="entry name" value="D-3-phosphoglycerate dehydrogenase, domain 3"/>
    <property type="match status" value="1"/>
</dbReference>
<keyword evidence="9 11" id="KW-0456">Lyase</keyword>
<dbReference type="PIRSF" id="PIRSF036692">
    <property type="entry name" value="SDH_B"/>
    <property type="match status" value="1"/>
</dbReference>
<comment type="cofactor">
    <cofactor evidence="1 12">
        <name>[4Fe-4S] cluster</name>
        <dbReference type="ChEBI" id="CHEBI:49883"/>
    </cofactor>
</comment>
<dbReference type="PANTHER" id="PTHR30182:SF12">
    <property type="entry name" value="L-SERINE DEHYDRATASE, BETA CHAIN-RELATED"/>
    <property type="match status" value="1"/>
</dbReference>
<dbReference type="Gene3D" id="3.30.70.260">
    <property type="match status" value="1"/>
</dbReference>
<dbReference type="GO" id="GO:0051539">
    <property type="term" value="F:4 iron, 4 sulfur cluster binding"/>
    <property type="evidence" value="ECO:0007669"/>
    <property type="project" value="UniProtKB-UniRule"/>
</dbReference>
<dbReference type="GO" id="GO:0046872">
    <property type="term" value="F:metal ion binding"/>
    <property type="evidence" value="ECO:0007669"/>
    <property type="project" value="UniProtKB-UniRule"/>
</dbReference>
<dbReference type="UniPathway" id="UPA00138"/>
<evidence type="ECO:0000313" key="15">
    <source>
        <dbReference type="Proteomes" id="UP000004846"/>
    </source>
</evidence>
<name>A0A125W6P5_ENTFL</name>
<evidence type="ECO:0000256" key="4">
    <source>
        <dbReference type="ARBA" id="ARBA00022432"/>
    </source>
</evidence>
<evidence type="ECO:0000256" key="8">
    <source>
        <dbReference type="ARBA" id="ARBA00023014"/>
    </source>
</evidence>
<keyword evidence="5 11" id="KW-0004">4Fe-4S</keyword>
<dbReference type="InterPro" id="IPR029009">
    <property type="entry name" value="ASB_dom_sf"/>
</dbReference>
<evidence type="ECO:0000313" key="14">
    <source>
        <dbReference type="EMBL" id="EFM83029.1"/>
    </source>
</evidence>
<reference evidence="15" key="1">
    <citation type="submission" date="2010-07" db="EMBL/GenBank/DDBJ databases">
        <authorList>
            <person name="Weinstock G."/>
            <person name="Sodergren E."/>
            <person name="Clifton S."/>
            <person name="Fulton L."/>
            <person name="Fulton B."/>
            <person name="Courtney L."/>
            <person name="Fronick C."/>
            <person name="Harrison M."/>
            <person name="Strong C."/>
            <person name="Farmer C."/>
            <person name="Delahaunty K."/>
            <person name="Markovic C."/>
            <person name="Hall O."/>
            <person name="Minx P."/>
            <person name="Tomlinson C."/>
            <person name="Mitreva M."/>
            <person name="Hou S."/>
            <person name="Chen J."/>
            <person name="Wollam A."/>
            <person name="Pepin K.H."/>
            <person name="Johnson M."/>
            <person name="Bhonagiri V."/>
            <person name="Zhang X."/>
            <person name="Suruliraj S."/>
            <person name="Warren W."/>
            <person name="Chinwalla A."/>
            <person name="Mardis E.R."/>
            <person name="Wilson R.K."/>
        </authorList>
    </citation>
    <scope>NUCLEOTIDE SEQUENCE [LARGE SCALE GENOMIC DNA]</scope>
    <source>
        <strain evidence="15">TX4248</strain>
    </source>
</reference>
<evidence type="ECO:0000256" key="3">
    <source>
        <dbReference type="ARBA" id="ARBA00008636"/>
    </source>
</evidence>
<dbReference type="Pfam" id="PF03315">
    <property type="entry name" value="SDH_beta"/>
    <property type="match status" value="1"/>
</dbReference>